<keyword evidence="1" id="KW-0732">Signal</keyword>
<evidence type="ECO:0000313" key="4">
    <source>
        <dbReference type="Proteomes" id="UP000654075"/>
    </source>
</evidence>
<dbReference type="EMBL" id="CAJNNW010008501">
    <property type="protein sequence ID" value="CAE8650100.1"/>
    <property type="molecule type" value="Genomic_DNA"/>
</dbReference>
<sequence>MLFAIVLLAARFDEAFASSNGFDTCTLGTKCFNSGSAQNGACCFEKGRPWCDPNESCLDHLLLARRAGGSKDAGQGQLEEAKLSCTRTGAMCGPGKPDCCGGSTCVTSPQSQGYGKCASTAAGTCLPQGARCAGKAQACCTGTSCAYDMAGPEVVDHCD</sequence>
<name>A0A813FIK2_POLGL</name>
<protein>
    <submittedName>
        <fullName evidence="2">Uncharacterized protein</fullName>
    </submittedName>
</protein>
<dbReference type="Proteomes" id="UP000654075">
    <property type="component" value="Unassembled WGS sequence"/>
</dbReference>
<evidence type="ECO:0000313" key="3">
    <source>
        <dbReference type="EMBL" id="CAE8650100.1"/>
    </source>
</evidence>
<dbReference type="AlphaFoldDB" id="A0A813FIK2"/>
<dbReference type="Proteomes" id="UP000626109">
    <property type="component" value="Unassembled WGS sequence"/>
</dbReference>
<accession>A0A813FIK2</accession>
<feature type="chain" id="PRO_5036221943" evidence="1">
    <location>
        <begin position="18"/>
        <end position="159"/>
    </location>
</feature>
<feature type="signal peptide" evidence="1">
    <location>
        <begin position="1"/>
        <end position="17"/>
    </location>
</feature>
<reference evidence="2" key="1">
    <citation type="submission" date="2021-02" db="EMBL/GenBank/DDBJ databases">
        <authorList>
            <person name="Dougan E. K."/>
            <person name="Rhodes N."/>
            <person name="Thang M."/>
            <person name="Chan C."/>
        </authorList>
    </citation>
    <scope>NUCLEOTIDE SEQUENCE</scope>
</reference>
<keyword evidence="4" id="KW-1185">Reference proteome</keyword>
<evidence type="ECO:0000313" key="2">
    <source>
        <dbReference type="EMBL" id="CAE8610341.1"/>
    </source>
</evidence>
<dbReference type="EMBL" id="CAJNNV010024636">
    <property type="protein sequence ID" value="CAE8610341.1"/>
    <property type="molecule type" value="Genomic_DNA"/>
</dbReference>
<evidence type="ECO:0000256" key="1">
    <source>
        <dbReference type="SAM" id="SignalP"/>
    </source>
</evidence>
<gene>
    <name evidence="2" type="ORF">PGLA1383_LOCUS28170</name>
    <name evidence="3" type="ORF">PGLA2088_LOCUS7993</name>
</gene>
<proteinExistence type="predicted"/>
<comment type="caution">
    <text evidence="2">The sequence shown here is derived from an EMBL/GenBank/DDBJ whole genome shotgun (WGS) entry which is preliminary data.</text>
</comment>
<organism evidence="2 4">
    <name type="scientific">Polarella glacialis</name>
    <name type="common">Dinoflagellate</name>
    <dbReference type="NCBI Taxonomy" id="89957"/>
    <lineage>
        <taxon>Eukaryota</taxon>
        <taxon>Sar</taxon>
        <taxon>Alveolata</taxon>
        <taxon>Dinophyceae</taxon>
        <taxon>Suessiales</taxon>
        <taxon>Suessiaceae</taxon>
        <taxon>Polarella</taxon>
    </lineage>
</organism>